<proteinExistence type="predicted"/>
<dbReference type="Gene3D" id="3.30.70.1320">
    <property type="entry name" value="Multidrug efflux transporter AcrB pore domain like"/>
    <property type="match status" value="1"/>
</dbReference>
<evidence type="ECO:0000313" key="2">
    <source>
        <dbReference type="EMBL" id="CAH1202728.1"/>
    </source>
</evidence>
<dbReference type="PRINTS" id="PR00702">
    <property type="entry name" value="ACRIFLAVINRP"/>
</dbReference>
<evidence type="ECO:0000313" key="3">
    <source>
        <dbReference type="Proteomes" id="UP000838686"/>
    </source>
</evidence>
<feature type="transmembrane region" description="Helical" evidence="1">
    <location>
        <begin position="20"/>
        <end position="38"/>
    </location>
</feature>
<name>A0ABM9C536_9BACL</name>
<dbReference type="SUPFAM" id="SSF82714">
    <property type="entry name" value="Multidrug efflux transporter AcrB TolC docking domain, DN and DC subdomains"/>
    <property type="match status" value="2"/>
</dbReference>
<feature type="transmembrane region" description="Helical" evidence="1">
    <location>
        <begin position="964"/>
        <end position="992"/>
    </location>
</feature>
<feature type="transmembrane region" description="Helical" evidence="1">
    <location>
        <begin position="471"/>
        <end position="493"/>
    </location>
</feature>
<dbReference type="Gene3D" id="1.20.1640.10">
    <property type="entry name" value="Multidrug efflux transporter AcrB transmembrane domain"/>
    <property type="match status" value="2"/>
</dbReference>
<keyword evidence="1" id="KW-1133">Transmembrane helix</keyword>
<feature type="transmembrane region" description="Helical" evidence="1">
    <location>
        <begin position="527"/>
        <end position="552"/>
    </location>
</feature>
<comment type="caution">
    <text evidence="2">The sequence shown here is derived from an EMBL/GenBank/DDBJ whole genome shotgun (WGS) entry which is preliminary data.</text>
</comment>
<organism evidence="2 3">
    <name type="scientific">Paenibacillus plantiphilus</name>
    <dbReference type="NCBI Taxonomy" id="2905650"/>
    <lineage>
        <taxon>Bacteria</taxon>
        <taxon>Bacillati</taxon>
        <taxon>Bacillota</taxon>
        <taxon>Bacilli</taxon>
        <taxon>Bacillales</taxon>
        <taxon>Paenibacillaceae</taxon>
        <taxon>Paenibacillus</taxon>
    </lineage>
</organism>
<feature type="transmembrane region" description="Helical" evidence="1">
    <location>
        <begin position="893"/>
        <end position="914"/>
    </location>
</feature>
<accession>A0ABM9C536</accession>
<protein>
    <submittedName>
        <fullName evidence="2">Swarming motility protein SwrC</fullName>
    </submittedName>
</protein>
<dbReference type="SUPFAM" id="SSF82693">
    <property type="entry name" value="Multidrug efflux transporter AcrB pore domain, PN1, PN2, PC1 and PC2 subdomains"/>
    <property type="match status" value="1"/>
</dbReference>
<keyword evidence="1" id="KW-0472">Membrane</keyword>
<dbReference type="SUPFAM" id="SSF82866">
    <property type="entry name" value="Multidrug efflux transporter AcrB transmembrane domain"/>
    <property type="match status" value="2"/>
</dbReference>
<feature type="transmembrane region" description="Helical" evidence="1">
    <location>
        <begin position="837"/>
        <end position="860"/>
    </location>
</feature>
<reference evidence="2" key="1">
    <citation type="submission" date="2022-01" db="EMBL/GenBank/DDBJ databases">
        <authorList>
            <person name="Criscuolo A."/>
        </authorList>
    </citation>
    <scope>NUCLEOTIDE SEQUENCE</scope>
    <source>
        <strain evidence="2">CIP111893</strain>
    </source>
</reference>
<dbReference type="PANTHER" id="PTHR32063:SF0">
    <property type="entry name" value="SWARMING MOTILITY PROTEIN SWRC"/>
    <property type="match status" value="1"/>
</dbReference>
<keyword evidence="1" id="KW-0812">Transmembrane</keyword>
<feature type="transmembrane region" description="Helical" evidence="1">
    <location>
        <begin position="439"/>
        <end position="459"/>
    </location>
</feature>
<dbReference type="Gene3D" id="3.30.70.1430">
    <property type="entry name" value="Multidrug efflux transporter AcrB pore domain"/>
    <property type="match status" value="2"/>
</dbReference>
<evidence type="ECO:0000256" key="1">
    <source>
        <dbReference type="SAM" id="Phobius"/>
    </source>
</evidence>
<keyword evidence="3" id="KW-1185">Reference proteome</keyword>
<gene>
    <name evidence="2" type="primary">swrC_2</name>
    <name evidence="2" type="ORF">PAECIP111893_01904</name>
</gene>
<dbReference type="Pfam" id="PF00873">
    <property type="entry name" value="ACR_tran"/>
    <property type="match status" value="1"/>
</dbReference>
<feature type="transmembrane region" description="Helical" evidence="1">
    <location>
        <begin position="367"/>
        <end position="389"/>
    </location>
</feature>
<dbReference type="EMBL" id="CAKMMF010000008">
    <property type="protein sequence ID" value="CAH1202728.1"/>
    <property type="molecule type" value="Genomic_DNA"/>
</dbReference>
<dbReference type="PANTHER" id="PTHR32063">
    <property type="match status" value="1"/>
</dbReference>
<sequence length="1013" mass="108581">MNWGNQILGILTRFSMKNAAVIMILVVCLIAGGIYSVTQMNMEKYPAVDIPFLDIRIVYPGASPQQSLEDIGKPLEEALRNIKNVDNLFVGAQANALTATVQFSMSADAAIGEADVKEAISKMTLPASAREPELSPFKLDPEIYSIAVYGGSDEALRGFIENKLKPDLTSIKGIETVKLKGISDLNIDIKVKPSALDKYKLTIEQLRSLLLANNLSVPIGELETSQQTLPIRIDSTYKTAEEVANFPLGLRNPATPDGKPLQIVKLSELAEVALRADSDAVIQFNGQPAIQIDIIPVPGQDAVTIAKEVKKVLDDSAFPDGIEYHALLDRSIEIEKSVNAMMREVMLGVIMAVIVTMLFLRNLRSTLIAVISIPLSMFASFIILAKLGYTLNTLTLAAIAVAVGRVVDDSIVVMENIFRRVSISNKRDGQLIQQATSEVAGAITSSTLTTVAVFLPLAFVPGIVGKFFVPLAWTIVISLLFSLLVAVTVVPLLSNMFLLRIKHTAPKENIVQRGYLRSLKWALSHRMYTLVIAIALLAGSGALVPFMGFNFLPSETTHSYRTDITLPTGSSLANAESIVQRTEDLINSREGIEYVHSQISNETASVSFQISEAIKEPEELVTGLREDFLKLEGVKTIVILGVSGMDVAGKLSMIVNGPSLDAIKEGAAQMVAALKEVPGLTDVHSTADGEKPEISISFDSQKLAENGLTAGTVAMTLKNMVSGENIAKIKNNGTTTSLRLSMQLSGNASIEQLKNQKVMNALGEQVALKNVGTVELVNNPIKISHLNQKAYLRLNATITDSNTGKVVGDAESKLETLNLPEGVTYGSEGVSKEMKQGFINTGIAIGVSIVLVLIVMLIAFGEAKVPVIILSAIPFSLIGAILGLFVVNEEIGIAAMIGLLMLNGIVVTNAIVLLDRVKQNRLQGKGLQEALLEAGATRIRPILMTAVATIGALIPLAISTEGGLISRALAIVVIGGLITSTLLTLIIVPVLYSFFGSRMKQSVGHDRPASQTV</sequence>
<dbReference type="Gene3D" id="3.30.70.1440">
    <property type="entry name" value="Multidrug efflux transporter AcrB pore domain"/>
    <property type="match status" value="1"/>
</dbReference>
<dbReference type="InterPro" id="IPR001036">
    <property type="entry name" value="Acrflvin-R"/>
</dbReference>
<feature type="transmembrane region" description="Helical" evidence="1">
    <location>
        <begin position="867"/>
        <end position="887"/>
    </location>
</feature>
<feature type="transmembrane region" description="Helical" evidence="1">
    <location>
        <begin position="340"/>
        <end position="360"/>
    </location>
</feature>
<dbReference type="InterPro" id="IPR027463">
    <property type="entry name" value="AcrB_DN_DC_subdom"/>
</dbReference>
<feature type="transmembrane region" description="Helical" evidence="1">
    <location>
        <begin position="941"/>
        <end position="958"/>
    </location>
</feature>
<dbReference type="Gene3D" id="3.30.2090.10">
    <property type="entry name" value="Multidrug efflux transporter AcrB TolC docking domain, DN and DC subdomains"/>
    <property type="match status" value="2"/>
</dbReference>
<dbReference type="Proteomes" id="UP000838686">
    <property type="component" value="Unassembled WGS sequence"/>
</dbReference>